<evidence type="ECO:0000313" key="2">
    <source>
        <dbReference type="EMBL" id="GIN95476.1"/>
    </source>
</evidence>
<proteinExistence type="predicted"/>
<organism evidence="2 3">
    <name type="scientific">Siminovitchia terrae</name>
    <name type="common">Bacillus terrae</name>
    <dbReference type="NCBI Taxonomy" id="1914933"/>
    <lineage>
        <taxon>Bacteria</taxon>
        <taxon>Bacillati</taxon>
        <taxon>Bacillota</taxon>
        <taxon>Bacilli</taxon>
        <taxon>Bacillales</taxon>
        <taxon>Bacillaceae</taxon>
        <taxon>Siminovitchia</taxon>
    </lineage>
</organism>
<feature type="coiled-coil region" evidence="1">
    <location>
        <begin position="89"/>
        <end position="173"/>
    </location>
</feature>
<sequence>MSLYFNEEEHYIYKSEEKIDEPNQSVAQIDEWSEFMEAQKKANSILQQSFWDLNQVMKNQEQIRKNQWKKMNYQLKELRRNDRNHAEDHENVKGQLMAIDEKNQKLEEMLEQEILFKKEVMEQLLQVSGTNAEIEQRLKSVEVDNEELLTKLNEQYELQKEMTEQVLKQEERHQEVISRLDNQEAITEKILRQVTNIRSILFERANYLAEKIENSYHLTSSYIYKLMNGSVEPLQLFLLEQKEKEKRKKEHEA</sequence>
<comment type="caution">
    <text evidence="2">The sequence shown here is derived from an EMBL/GenBank/DDBJ whole genome shotgun (WGS) entry which is preliminary data.</text>
</comment>
<dbReference type="Proteomes" id="UP000680670">
    <property type="component" value="Unassembled WGS sequence"/>
</dbReference>
<protein>
    <submittedName>
        <fullName evidence="2">Uncharacterized protein</fullName>
    </submittedName>
</protein>
<keyword evidence="3" id="KW-1185">Reference proteome</keyword>
<evidence type="ECO:0000313" key="3">
    <source>
        <dbReference type="Proteomes" id="UP000680670"/>
    </source>
</evidence>
<evidence type="ECO:0000256" key="1">
    <source>
        <dbReference type="SAM" id="Coils"/>
    </source>
</evidence>
<keyword evidence="1" id="KW-0175">Coiled coil</keyword>
<dbReference type="EMBL" id="BORJ01000002">
    <property type="protein sequence ID" value="GIN95476.1"/>
    <property type="molecule type" value="Genomic_DNA"/>
</dbReference>
<accession>A0ABQ4KTV6</accession>
<gene>
    <name evidence="2" type="ORF">J6TS1_13460</name>
</gene>
<dbReference type="RefSeq" id="WP_212946856.1">
    <property type="nucleotide sequence ID" value="NZ_BORI01000001.1"/>
</dbReference>
<name>A0ABQ4KTV6_SIMTE</name>
<reference evidence="2 3" key="1">
    <citation type="submission" date="2021-03" db="EMBL/GenBank/DDBJ databases">
        <title>Antimicrobial resistance genes in bacteria isolated from Japanese honey, and their potential for conferring macrolide and lincosamide resistance in the American foulbrood pathogen Paenibacillus larvae.</title>
        <authorList>
            <person name="Okamoto M."/>
            <person name="Kumagai M."/>
            <person name="Kanamori H."/>
            <person name="Takamatsu D."/>
        </authorList>
    </citation>
    <scope>NUCLEOTIDE SEQUENCE [LARGE SCALE GENOMIC DNA]</scope>
    <source>
        <strain evidence="2 3">J6TS1</strain>
    </source>
</reference>